<comment type="caution">
    <text evidence="1">The sequence shown here is derived from an EMBL/GenBank/DDBJ whole genome shotgun (WGS) entry which is preliminary data.</text>
</comment>
<gene>
    <name evidence="1" type="ORF">ETSY2_45105</name>
</gene>
<reference evidence="1 2" key="1">
    <citation type="journal article" date="2014" name="Nature">
        <title>An environmental bacterial taxon with a large and distinct metabolic repertoire.</title>
        <authorList>
            <person name="Wilson M.C."/>
            <person name="Mori T."/>
            <person name="Ruckert C."/>
            <person name="Uria A.R."/>
            <person name="Helf M.J."/>
            <person name="Takada K."/>
            <person name="Gernert C."/>
            <person name="Steffens U.A."/>
            <person name="Heycke N."/>
            <person name="Schmitt S."/>
            <person name="Rinke C."/>
            <person name="Helfrich E.J."/>
            <person name="Brachmann A.O."/>
            <person name="Gurgui C."/>
            <person name="Wakimoto T."/>
            <person name="Kracht M."/>
            <person name="Crusemann M."/>
            <person name="Hentschel U."/>
            <person name="Abe I."/>
            <person name="Matsunaga S."/>
            <person name="Kalinowski J."/>
            <person name="Takeyama H."/>
            <person name="Piel J."/>
        </authorList>
    </citation>
    <scope>NUCLEOTIDE SEQUENCE [LARGE SCALE GENOMIC DNA]</scope>
    <source>
        <strain evidence="2">TSY2</strain>
    </source>
</reference>
<organism evidence="1 2">
    <name type="scientific">Candidatus Entotheonella gemina</name>
    <dbReference type="NCBI Taxonomy" id="1429439"/>
    <lineage>
        <taxon>Bacteria</taxon>
        <taxon>Pseudomonadati</taxon>
        <taxon>Nitrospinota/Tectimicrobiota group</taxon>
        <taxon>Candidatus Tectimicrobiota</taxon>
        <taxon>Candidatus Entotheonellia</taxon>
        <taxon>Candidatus Entotheonellales</taxon>
        <taxon>Candidatus Entotheonellaceae</taxon>
        <taxon>Candidatus Entotheonella</taxon>
    </lineage>
</organism>
<keyword evidence="2" id="KW-1185">Reference proteome</keyword>
<dbReference type="AlphaFoldDB" id="W4LIK3"/>
<dbReference type="HOGENOM" id="CLU_2367629_0_0_7"/>
<dbReference type="Proteomes" id="UP000019140">
    <property type="component" value="Unassembled WGS sequence"/>
</dbReference>
<accession>W4LIK3</accession>
<sequence>MAGTPNPQAAPKPQYFNDPAVDTLYQMVLVLAEEVFTLREKLDAMVTLHDQGRPATSAELDALDTDAMFEARRQVFVERLLEPLNELIRRESTDT</sequence>
<evidence type="ECO:0000313" key="1">
    <source>
        <dbReference type="EMBL" id="ETW97171.1"/>
    </source>
</evidence>
<proteinExistence type="predicted"/>
<protein>
    <submittedName>
        <fullName evidence="1">Uncharacterized protein</fullName>
    </submittedName>
</protein>
<dbReference type="EMBL" id="AZHX01002092">
    <property type="protein sequence ID" value="ETW97171.1"/>
    <property type="molecule type" value="Genomic_DNA"/>
</dbReference>
<name>W4LIK3_9BACT</name>
<evidence type="ECO:0000313" key="2">
    <source>
        <dbReference type="Proteomes" id="UP000019140"/>
    </source>
</evidence>